<dbReference type="InterPro" id="IPR036804">
    <property type="entry name" value="CheR_N_sf"/>
</dbReference>
<dbReference type="PANTHER" id="PTHR24422">
    <property type="entry name" value="CHEMOTAXIS PROTEIN METHYLTRANSFERASE"/>
    <property type="match status" value="1"/>
</dbReference>
<dbReference type="Pfam" id="PF03705">
    <property type="entry name" value="CheR_N"/>
    <property type="match status" value="1"/>
</dbReference>
<evidence type="ECO:0000256" key="6">
    <source>
        <dbReference type="PIRSR" id="PIRSR000410-1"/>
    </source>
</evidence>
<dbReference type="EC" id="2.1.1.80" evidence="5"/>
<evidence type="ECO:0000313" key="8">
    <source>
        <dbReference type="EMBL" id="TPG42337.1"/>
    </source>
</evidence>
<sequence length="288" mass="31811">MTGRSSERGRSAVPAAAAPGEVAITREDFARIVARVHDASGIKLGENKRDLVYGRLRRRLRALGLASFAAYCDRLDGPDGADERVHLVNAITTNLTGFFREAHHFEYLATELLPGLPRAGRRLRVWSAGCSSGEEPYSIAMTMASAMPDLAEWDARVLATDIDTEMVAQAAAGIYPADRVAAVPEALRRAHVQRLDGDRAGMAPRLRSLIAFRALNLLGPWPMRGPFDVIFCRNVVIYFDKPTQRALFDRFAGLLAPGGHLFIGHSESLFRVSDRFAHLGRTIYRKLR</sequence>
<evidence type="ECO:0000259" key="7">
    <source>
        <dbReference type="PROSITE" id="PS50123"/>
    </source>
</evidence>
<feature type="binding site" evidence="6">
    <location>
        <position position="94"/>
    </location>
    <ligand>
        <name>S-adenosyl-L-methionine</name>
        <dbReference type="ChEBI" id="CHEBI:59789"/>
    </ligand>
</feature>
<dbReference type="InterPro" id="IPR029063">
    <property type="entry name" value="SAM-dependent_MTases_sf"/>
</dbReference>
<dbReference type="Proteomes" id="UP000317078">
    <property type="component" value="Unassembled WGS sequence"/>
</dbReference>
<proteinExistence type="predicted"/>
<evidence type="ECO:0000256" key="1">
    <source>
        <dbReference type="ARBA" id="ARBA00001541"/>
    </source>
</evidence>
<dbReference type="Gene3D" id="3.40.50.150">
    <property type="entry name" value="Vaccinia Virus protein VP39"/>
    <property type="match status" value="1"/>
</dbReference>
<dbReference type="AlphaFoldDB" id="A0A502EXQ2"/>
<feature type="binding site" evidence="6">
    <location>
        <begin position="233"/>
        <end position="234"/>
    </location>
    <ligand>
        <name>S-adenosyl-L-methionine</name>
        <dbReference type="ChEBI" id="CHEBI:59789"/>
    </ligand>
</feature>
<dbReference type="PROSITE" id="PS50123">
    <property type="entry name" value="CHER"/>
    <property type="match status" value="1"/>
</dbReference>
<dbReference type="InterPro" id="IPR026024">
    <property type="entry name" value="Chemotaxis_MeTrfase_CheR"/>
</dbReference>
<feature type="domain" description="CheR-type methyltransferase" evidence="7">
    <location>
        <begin position="17"/>
        <end position="288"/>
    </location>
</feature>
<dbReference type="SMART" id="SM00138">
    <property type="entry name" value="MeTrc"/>
    <property type="match status" value="1"/>
</dbReference>
<dbReference type="OrthoDB" id="9816309at2"/>
<keyword evidence="4 5" id="KW-0949">S-adenosyl-L-methionine</keyword>
<dbReference type="PRINTS" id="PR00996">
    <property type="entry name" value="CHERMTFRASE"/>
</dbReference>
<dbReference type="PANTHER" id="PTHR24422:SF19">
    <property type="entry name" value="CHEMOTAXIS PROTEIN METHYLTRANSFERASE"/>
    <property type="match status" value="1"/>
</dbReference>
<dbReference type="CDD" id="cd02440">
    <property type="entry name" value="AdoMet_MTases"/>
    <property type="match status" value="1"/>
</dbReference>
<keyword evidence="9" id="KW-1185">Reference proteome</keyword>
<dbReference type="InterPro" id="IPR022642">
    <property type="entry name" value="CheR_C"/>
</dbReference>
<organism evidence="8 9">
    <name type="scientific">Muricoccus nepalensis</name>
    <dbReference type="NCBI Taxonomy" id="1854500"/>
    <lineage>
        <taxon>Bacteria</taxon>
        <taxon>Pseudomonadati</taxon>
        <taxon>Pseudomonadota</taxon>
        <taxon>Alphaproteobacteria</taxon>
        <taxon>Acetobacterales</taxon>
        <taxon>Roseomonadaceae</taxon>
        <taxon>Muricoccus</taxon>
    </lineage>
</organism>
<dbReference type="SUPFAM" id="SSF47757">
    <property type="entry name" value="Chemotaxis receptor methyltransferase CheR, N-terminal domain"/>
    <property type="match status" value="1"/>
</dbReference>
<gene>
    <name evidence="8" type="ORF">EAH89_28140</name>
</gene>
<dbReference type="GO" id="GO:0008983">
    <property type="term" value="F:protein-glutamate O-methyltransferase activity"/>
    <property type="evidence" value="ECO:0007669"/>
    <property type="project" value="UniProtKB-EC"/>
</dbReference>
<evidence type="ECO:0000256" key="3">
    <source>
        <dbReference type="ARBA" id="ARBA00022679"/>
    </source>
</evidence>
<keyword evidence="2 5" id="KW-0489">Methyltransferase</keyword>
<dbReference type="InterPro" id="IPR022641">
    <property type="entry name" value="CheR_N"/>
</dbReference>
<comment type="function">
    <text evidence="5">Methylation of the membrane-bound methyl-accepting chemotaxis proteins (MCP) to form gamma-glutamyl methyl ester residues in MCP.</text>
</comment>
<feature type="binding site" evidence="6">
    <location>
        <position position="161"/>
    </location>
    <ligand>
        <name>S-adenosyl-L-methionine</name>
        <dbReference type="ChEBI" id="CHEBI:59789"/>
    </ligand>
</feature>
<evidence type="ECO:0000256" key="4">
    <source>
        <dbReference type="ARBA" id="ARBA00022691"/>
    </source>
</evidence>
<dbReference type="PIRSF" id="PIRSF000410">
    <property type="entry name" value="CheR"/>
    <property type="match status" value="1"/>
</dbReference>
<dbReference type="InterPro" id="IPR000780">
    <property type="entry name" value="CheR_MeTrfase"/>
</dbReference>
<feature type="binding site" evidence="6">
    <location>
        <begin position="216"/>
        <end position="217"/>
    </location>
    <ligand>
        <name>S-adenosyl-L-methionine</name>
        <dbReference type="ChEBI" id="CHEBI:59789"/>
    </ligand>
</feature>
<feature type="binding site" evidence="6">
    <location>
        <position position="96"/>
    </location>
    <ligand>
        <name>S-adenosyl-L-methionine</name>
        <dbReference type="ChEBI" id="CHEBI:59789"/>
    </ligand>
</feature>
<name>A0A502EXQ2_9PROT</name>
<dbReference type="InterPro" id="IPR050903">
    <property type="entry name" value="Bact_Chemotaxis_MeTrfase"/>
</dbReference>
<comment type="caution">
    <text evidence="8">The sequence shown here is derived from an EMBL/GenBank/DDBJ whole genome shotgun (WGS) entry which is preliminary data.</text>
</comment>
<evidence type="ECO:0000256" key="5">
    <source>
        <dbReference type="PIRNR" id="PIRNR000410"/>
    </source>
</evidence>
<dbReference type="EMBL" id="RCZP01000060">
    <property type="protein sequence ID" value="TPG42337.1"/>
    <property type="molecule type" value="Genomic_DNA"/>
</dbReference>
<evidence type="ECO:0000256" key="2">
    <source>
        <dbReference type="ARBA" id="ARBA00022603"/>
    </source>
</evidence>
<feature type="binding site" evidence="6">
    <location>
        <position position="135"/>
    </location>
    <ligand>
        <name>S-adenosyl-L-methionine</name>
        <dbReference type="ChEBI" id="CHEBI:59789"/>
    </ligand>
</feature>
<dbReference type="GO" id="GO:0032259">
    <property type="term" value="P:methylation"/>
    <property type="evidence" value="ECO:0007669"/>
    <property type="project" value="UniProtKB-KW"/>
</dbReference>
<evidence type="ECO:0000313" key="9">
    <source>
        <dbReference type="Proteomes" id="UP000317078"/>
    </source>
</evidence>
<comment type="catalytic activity">
    <reaction evidence="1 5">
        <text>L-glutamyl-[protein] + S-adenosyl-L-methionine = [protein]-L-glutamate 5-O-methyl ester + S-adenosyl-L-homocysteine</text>
        <dbReference type="Rhea" id="RHEA:24452"/>
        <dbReference type="Rhea" id="RHEA-COMP:10208"/>
        <dbReference type="Rhea" id="RHEA-COMP:10311"/>
        <dbReference type="ChEBI" id="CHEBI:29973"/>
        <dbReference type="ChEBI" id="CHEBI:57856"/>
        <dbReference type="ChEBI" id="CHEBI:59789"/>
        <dbReference type="ChEBI" id="CHEBI:82795"/>
        <dbReference type="EC" id="2.1.1.80"/>
    </reaction>
</comment>
<accession>A0A502EXQ2</accession>
<keyword evidence="3 5" id="KW-0808">Transferase</keyword>
<feature type="binding site" evidence="6">
    <location>
        <position position="100"/>
    </location>
    <ligand>
        <name>S-adenosyl-L-methionine</name>
        <dbReference type="ChEBI" id="CHEBI:59789"/>
    </ligand>
</feature>
<dbReference type="Gene3D" id="1.10.155.10">
    <property type="entry name" value="Chemotaxis receptor methyltransferase CheR, N-terminal domain"/>
    <property type="match status" value="1"/>
</dbReference>
<protein>
    <recommendedName>
        <fullName evidence="5">Chemotaxis protein methyltransferase</fullName>
        <ecNumber evidence="5">2.1.1.80</ecNumber>
    </recommendedName>
</protein>
<dbReference type="SUPFAM" id="SSF53335">
    <property type="entry name" value="S-adenosyl-L-methionine-dependent methyltransferases"/>
    <property type="match status" value="1"/>
</dbReference>
<reference evidence="8 9" key="1">
    <citation type="journal article" date="2019" name="Environ. Microbiol.">
        <title>Species interactions and distinct microbial communities in high Arctic permafrost affected cryosols are associated with the CH4 and CO2 gas fluxes.</title>
        <authorList>
            <person name="Altshuler I."/>
            <person name="Hamel J."/>
            <person name="Turney S."/>
            <person name="Magnuson E."/>
            <person name="Levesque R."/>
            <person name="Greer C."/>
            <person name="Whyte L.G."/>
        </authorList>
    </citation>
    <scope>NUCLEOTIDE SEQUENCE [LARGE SCALE GENOMIC DNA]</scope>
    <source>
        <strain evidence="8 9">S9.3B</strain>
    </source>
</reference>
<dbReference type="Pfam" id="PF01739">
    <property type="entry name" value="CheR"/>
    <property type="match status" value="1"/>
</dbReference>